<sequence>MKIERKCWVYVGVVIIILGSIGIYLNQYSTSEKQQQFAEITFKTLAEGVSSSHTTFDALVVQNGNEFESLWKGMYSGFRPPPDMPIVDFSNKTVIAVFFGEKPSTGYSITIDNIIRINQSINVQYKTSRPGSGTVGLLVTRPYHIVELDKITEEVKFEEMR</sequence>
<evidence type="ECO:0000313" key="3">
    <source>
        <dbReference type="EMBL" id="MBS3057234.1"/>
    </source>
</evidence>
<proteinExistence type="predicted"/>
<name>A0A8T4KTG0_9ARCH</name>
<keyword evidence="3" id="KW-0378">Hydrolase</keyword>
<dbReference type="EMBL" id="JAGVWD010000016">
    <property type="protein sequence ID" value="MBS3057234.1"/>
    <property type="molecule type" value="Genomic_DNA"/>
</dbReference>
<keyword evidence="1" id="KW-1133">Transmembrane helix</keyword>
<dbReference type="Proteomes" id="UP000677687">
    <property type="component" value="Unassembled WGS sequence"/>
</dbReference>
<keyword evidence="1" id="KW-0472">Membrane</keyword>
<reference evidence="3" key="2">
    <citation type="submission" date="2021-05" db="EMBL/GenBank/DDBJ databases">
        <title>Protein family content uncovers lineage relationships and bacterial pathway maintenance mechanisms in DPANN archaea.</title>
        <authorList>
            <person name="Castelle C.J."/>
            <person name="Meheust R."/>
            <person name="Jaffe A.L."/>
            <person name="Seitz K."/>
            <person name="Gong X."/>
            <person name="Baker B.J."/>
            <person name="Banfield J.F."/>
        </authorList>
    </citation>
    <scope>NUCLEOTIDE SEQUENCE</scope>
    <source>
        <strain evidence="3">RIFCSPHIGHO2_01_FULL_AR10_44_11</strain>
    </source>
</reference>
<evidence type="ECO:0000313" key="4">
    <source>
        <dbReference type="Proteomes" id="UP000677687"/>
    </source>
</evidence>
<dbReference type="Pfam" id="PF14343">
    <property type="entry name" value="PrcB_C"/>
    <property type="match status" value="1"/>
</dbReference>
<dbReference type="GO" id="GO:0006508">
    <property type="term" value="P:proteolysis"/>
    <property type="evidence" value="ECO:0007669"/>
    <property type="project" value="UniProtKB-KW"/>
</dbReference>
<protein>
    <submittedName>
        <fullName evidence="3">Protease complex subunit PrcB family protein</fullName>
    </submittedName>
</protein>
<reference evidence="3" key="1">
    <citation type="submission" date="2021-03" db="EMBL/GenBank/DDBJ databases">
        <authorList>
            <person name="Jaffe A."/>
        </authorList>
    </citation>
    <scope>NUCLEOTIDE SEQUENCE</scope>
    <source>
        <strain evidence="3">RIFCSPHIGHO2_01_FULL_AR10_44_11</strain>
    </source>
</reference>
<comment type="caution">
    <text evidence="3">The sequence shown here is derived from an EMBL/GenBank/DDBJ whole genome shotgun (WGS) entry which is preliminary data.</text>
</comment>
<accession>A0A8T4KTG0</accession>
<dbReference type="AlphaFoldDB" id="A0A8T4KTG0"/>
<dbReference type="InterPro" id="IPR025748">
    <property type="entry name" value="PrcB_C_dom"/>
</dbReference>
<gene>
    <name evidence="3" type="ORF">J4415_01240</name>
</gene>
<evidence type="ECO:0000256" key="1">
    <source>
        <dbReference type="SAM" id="Phobius"/>
    </source>
</evidence>
<feature type="domain" description="PrcB C-terminal" evidence="2">
    <location>
        <begin position="93"/>
        <end position="148"/>
    </location>
</feature>
<keyword evidence="3" id="KW-0645">Protease</keyword>
<dbReference type="GO" id="GO:0008233">
    <property type="term" value="F:peptidase activity"/>
    <property type="evidence" value="ECO:0007669"/>
    <property type="project" value="UniProtKB-KW"/>
</dbReference>
<organism evidence="3 4">
    <name type="scientific">Candidatus Iainarchaeum sp</name>
    <dbReference type="NCBI Taxonomy" id="3101447"/>
    <lineage>
        <taxon>Archaea</taxon>
        <taxon>Candidatus Iainarchaeota</taxon>
        <taxon>Candidatus Iainarchaeia</taxon>
        <taxon>Candidatus Iainarchaeales</taxon>
        <taxon>Candidatus Iainarchaeaceae</taxon>
        <taxon>Candidatus Iainarchaeum</taxon>
    </lineage>
</organism>
<feature type="transmembrane region" description="Helical" evidence="1">
    <location>
        <begin position="7"/>
        <end position="25"/>
    </location>
</feature>
<evidence type="ECO:0000259" key="2">
    <source>
        <dbReference type="Pfam" id="PF14343"/>
    </source>
</evidence>
<keyword evidence="1" id="KW-0812">Transmembrane</keyword>